<evidence type="ECO:0000313" key="2">
    <source>
        <dbReference type="Proteomes" id="UP001322277"/>
    </source>
</evidence>
<dbReference type="Gene3D" id="3.30.530.20">
    <property type="match status" value="1"/>
</dbReference>
<evidence type="ECO:0000313" key="1">
    <source>
        <dbReference type="EMBL" id="WQF74999.1"/>
    </source>
</evidence>
<gene>
    <name evidence="1" type="ORF">CDEST_00013</name>
</gene>
<dbReference type="GeneID" id="87936516"/>
<name>A0AAX4HVW1_9PEZI</name>
<proteinExistence type="predicted"/>
<dbReference type="InterPro" id="IPR019587">
    <property type="entry name" value="Polyketide_cyclase/dehydratase"/>
</dbReference>
<dbReference type="EMBL" id="CP137305">
    <property type="protein sequence ID" value="WQF74999.1"/>
    <property type="molecule type" value="Genomic_DNA"/>
</dbReference>
<dbReference type="SUPFAM" id="SSF55961">
    <property type="entry name" value="Bet v1-like"/>
    <property type="match status" value="1"/>
</dbReference>
<accession>A0AAX4HVW1</accession>
<dbReference type="PANTHER" id="PTHR39332">
    <property type="entry name" value="BLL4707 PROTEIN"/>
    <property type="match status" value="1"/>
</dbReference>
<organism evidence="1 2">
    <name type="scientific">Colletotrichum destructivum</name>
    <dbReference type="NCBI Taxonomy" id="34406"/>
    <lineage>
        <taxon>Eukaryota</taxon>
        <taxon>Fungi</taxon>
        <taxon>Dikarya</taxon>
        <taxon>Ascomycota</taxon>
        <taxon>Pezizomycotina</taxon>
        <taxon>Sordariomycetes</taxon>
        <taxon>Hypocreomycetidae</taxon>
        <taxon>Glomerellales</taxon>
        <taxon>Glomerellaceae</taxon>
        <taxon>Colletotrichum</taxon>
        <taxon>Colletotrichum destructivum species complex</taxon>
    </lineage>
</organism>
<dbReference type="CDD" id="cd07821">
    <property type="entry name" value="PYR_PYL_RCAR_like"/>
    <property type="match status" value="1"/>
</dbReference>
<dbReference type="Proteomes" id="UP001322277">
    <property type="component" value="Chromosome 1"/>
</dbReference>
<dbReference type="AlphaFoldDB" id="A0AAX4HVW1"/>
<dbReference type="KEGG" id="cdet:87936516"/>
<dbReference type="RefSeq" id="XP_062772223.1">
    <property type="nucleotide sequence ID" value="XM_062916172.1"/>
</dbReference>
<dbReference type="Pfam" id="PF10604">
    <property type="entry name" value="Polyketide_cyc2"/>
    <property type="match status" value="1"/>
</dbReference>
<dbReference type="PANTHER" id="PTHR39332:SF7">
    <property type="entry name" value="SRPBCC FAMILY PROTEIN"/>
    <property type="match status" value="1"/>
</dbReference>
<dbReference type="InterPro" id="IPR023393">
    <property type="entry name" value="START-like_dom_sf"/>
</dbReference>
<sequence>MMGVTTSSNTTCFTITEVSELADTMENEKTVEIVKVIDVPVSEVWAIIAAFGSEKLWFPGVVQSSLEGFGIGSIRALTFDTGTVVHEKLEIADPKTHTISYLILDGVPNTTNPRGTLQLSAVGDNQTRFSWSGQSEWTEPSFKPVLAGILEEMFTGCIDAIEKKFQVGRIQPCYLKD</sequence>
<keyword evidence="2" id="KW-1185">Reference proteome</keyword>
<reference evidence="2" key="1">
    <citation type="journal article" date="2023" name="bioRxiv">
        <title>Complete genome of the Medicago anthracnose fungus, Colletotrichum destructivum, reveals a mini-chromosome-like region within a core chromosome.</title>
        <authorList>
            <person name="Lapalu N."/>
            <person name="Simon A."/>
            <person name="Lu A."/>
            <person name="Plaumann P.-L."/>
            <person name="Amselem J."/>
            <person name="Pigne S."/>
            <person name="Auger A."/>
            <person name="Koch C."/>
            <person name="Dallery J.-F."/>
            <person name="O'Connell R.J."/>
        </authorList>
    </citation>
    <scope>NUCLEOTIDE SEQUENCE [LARGE SCALE GENOMIC DNA]</scope>
    <source>
        <strain evidence="2">CBS 520.97</strain>
    </source>
</reference>
<protein>
    <submittedName>
        <fullName evidence="1">Polyketide cyclase/dehydrase, START-like domain superfamily</fullName>
    </submittedName>
</protein>